<keyword evidence="14" id="KW-1185">Reference proteome</keyword>
<evidence type="ECO:0000256" key="2">
    <source>
        <dbReference type="ARBA" id="ARBA00013017"/>
    </source>
</evidence>
<evidence type="ECO:0000256" key="5">
    <source>
        <dbReference type="ARBA" id="ARBA00023002"/>
    </source>
</evidence>
<dbReference type="InterPro" id="IPR000866">
    <property type="entry name" value="AhpC/TSA"/>
</dbReference>
<dbReference type="InterPro" id="IPR013766">
    <property type="entry name" value="Thioredoxin_domain"/>
</dbReference>
<comment type="catalytic activity">
    <reaction evidence="11">
        <text>a hydroperoxide + [thioredoxin]-dithiol = an alcohol + [thioredoxin]-disulfide + H2O</text>
        <dbReference type="Rhea" id="RHEA:62620"/>
        <dbReference type="Rhea" id="RHEA-COMP:10698"/>
        <dbReference type="Rhea" id="RHEA-COMP:10700"/>
        <dbReference type="ChEBI" id="CHEBI:15377"/>
        <dbReference type="ChEBI" id="CHEBI:29950"/>
        <dbReference type="ChEBI" id="CHEBI:30879"/>
        <dbReference type="ChEBI" id="CHEBI:35924"/>
        <dbReference type="ChEBI" id="CHEBI:50058"/>
        <dbReference type="EC" id="1.11.1.24"/>
    </reaction>
</comment>
<keyword evidence="7" id="KW-0676">Redox-active center</keyword>
<reference evidence="13 14" key="1">
    <citation type="submission" date="2006-03" db="EMBL/GenBank/DDBJ databases">
        <authorList>
            <person name="Giovannoni S.J."/>
            <person name="Cho J.-C."/>
            <person name="Ferriera S."/>
            <person name="Johnson J."/>
            <person name="Kravitz S."/>
            <person name="Halpern A."/>
            <person name="Remington K."/>
            <person name="Beeson K."/>
            <person name="Tran B."/>
            <person name="Rogers Y.-H."/>
            <person name="Friedman R."/>
            <person name="Venter J.C."/>
        </authorList>
    </citation>
    <scope>NUCLEOTIDE SEQUENCE [LARGE SCALE GENOMIC DNA]</scope>
    <source>
        <strain evidence="13 14">HTCC2207</strain>
    </source>
</reference>
<evidence type="ECO:0000256" key="3">
    <source>
        <dbReference type="ARBA" id="ARBA00022559"/>
    </source>
</evidence>
<dbReference type="GO" id="GO:0005737">
    <property type="term" value="C:cytoplasm"/>
    <property type="evidence" value="ECO:0007669"/>
    <property type="project" value="TreeGrafter"/>
</dbReference>
<feature type="domain" description="Thioredoxin" evidence="12">
    <location>
        <begin position="68"/>
        <end position="216"/>
    </location>
</feature>
<dbReference type="PANTHER" id="PTHR42801:SF7">
    <property type="entry name" value="SLL1159 PROTEIN"/>
    <property type="match status" value="1"/>
</dbReference>
<keyword evidence="4" id="KW-0049">Antioxidant</keyword>
<accession>Q1YU72</accession>
<protein>
    <recommendedName>
        <fullName evidence="2">thioredoxin-dependent peroxiredoxin</fullName>
        <ecNumber evidence="2">1.11.1.24</ecNumber>
    </recommendedName>
    <alternativeName>
        <fullName evidence="8">Thioredoxin peroxidase</fullName>
    </alternativeName>
    <alternativeName>
        <fullName evidence="10">Thioredoxin-dependent peroxiredoxin Bcp</fullName>
    </alternativeName>
</protein>
<keyword evidence="5" id="KW-0560">Oxidoreductase</keyword>
<dbReference type="GO" id="GO:0034599">
    <property type="term" value="P:cellular response to oxidative stress"/>
    <property type="evidence" value="ECO:0007669"/>
    <property type="project" value="TreeGrafter"/>
</dbReference>
<dbReference type="HOGENOM" id="CLU_042529_5_1_6"/>
<evidence type="ECO:0000256" key="10">
    <source>
        <dbReference type="ARBA" id="ARBA00042639"/>
    </source>
</evidence>
<dbReference type="PROSITE" id="PS51352">
    <property type="entry name" value="THIOREDOXIN_2"/>
    <property type="match status" value="1"/>
</dbReference>
<evidence type="ECO:0000313" key="14">
    <source>
        <dbReference type="Proteomes" id="UP000005555"/>
    </source>
</evidence>
<dbReference type="eggNOG" id="COG1225">
    <property type="taxonomic scope" value="Bacteria"/>
</dbReference>
<dbReference type="SUPFAM" id="SSF52833">
    <property type="entry name" value="Thioredoxin-like"/>
    <property type="match status" value="1"/>
</dbReference>
<comment type="similarity">
    <text evidence="9">Belongs to the peroxiredoxin family. BCP/PrxQ subfamily.</text>
</comment>
<organism evidence="13 14">
    <name type="scientific">gamma proteobacterium HTCC2207</name>
    <dbReference type="NCBI Taxonomy" id="314287"/>
    <lineage>
        <taxon>Bacteria</taxon>
        <taxon>Pseudomonadati</taxon>
        <taxon>Pseudomonadota</taxon>
        <taxon>Gammaproteobacteria</taxon>
        <taxon>Cellvibrionales</taxon>
        <taxon>Porticoccaceae</taxon>
        <taxon>SAR92 clade</taxon>
    </lineage>
</organism>
<dbReference type="AlphaFoldDB" id="Q1YU72"/>
<dbReference type="InterPro" id="IPR036249">
    <property type="entry name" value="Thioredoxin-like_sf"/>
</dbReference>
<comment type="caution">
    <text evidence="13">The sequence shown here is derived from an EMBL/GenBank/DDBJ whole genome shotgun (WGS) entry which is preliminary data.</text>
</comment>
<evidence type="ECO:0000256" key="11">
    <source>
        <dbReference type="ARBA" id="ARBA00049091"/>
    </source>
</evidence>
<keyword evidence="3" id="KW-0575">Peroxidase</keyword>
<dbReference type="EMBL" id="AAPI01000001">
    <property type="protein sequence ID" value="EAS48186.1"/>
    <property type="molecule type" value="Genomic_DNA"/>
</dbReference>
<name>Q1YU72_9GAMM</name>
<dbReference type="GO" id="GO:0045454">
    <property type="term" value="P:cell redox homeostasis"/>
    <property type="evidence" value="ECO:0007669"/>
    <property type="project" value="TreeGrafter"/>
</dbReference>
<evidence type="ECO:0000256" key="8">
    <source>
        <dbReference type="ARBA" id="ARBA00032824"/>
    </source>
</evidence>
<evidence type="ECO:0000259" key="12">
    <source>
        <dbReference type="PROSITE" id="PS51352"/>
    </source>
</evidence>
<dbReference type="PANTHER" id="PTHR42801">
    <property type="entry name" value="THIOREDOXIN-DEPENDENT PEROXIDE REDUCTASE"/>
    <property type="match status" value="1"/>
</dbReference>
<dbReference type="Pfam" id="PF00578">
    <property type="entry name" value="AhpC-TSA"/>
    <property type="match status" value="1"/>
</dbReference>
<gene>
    <name evidence="13" type="ORF">GB2207_10256</name>
</gene>
<evidence type="ECO:0000256" key="7">
    <source>
        <dbReference type="ARBA" id="ARBA00023284"/>
    </source>
</evidence>
<evidence type="ECO:0000256" key="6">
    <source>
        <dbReference type="ARBA" id="ARBA00023157"/>
    </source>
</evidence>
<dbReference type="Gene3D" id="3.40.30.10">
    <property type="entry name" value="Glutaredoxin"/>
    <property type="match status" value="1"/>
</dbReference>
<comment type="function">
    <text evidence="1">Thiol-specific peroxidase that catalyzes the reduction of hydrogen peroxide and organic hydroperoxides to water and alcohols, respectively. Plays a role in cell protection against oxidative stress by detoxifying peroxides and as sensor of hydrogen peroxide-mediated signaling events.</text>
</comment>
<evidence type="ECO:0000256" key="4">
    <source>
        <dbReference type="ARBA" id="ARBA00022862"/>
    </source>
</evidence>
<evidence type="ECO:0000256" key="9">
    <source>
        <dbReference type="ARBA" id="ARBA00038489"/>
    </source>
</evidence>
<dbReference type="GO" id="GO:0008379">
    <property type="term" value="F:thioredoxin peroxidase activity"/>
    <property type="evidence" value="ECO:0007669"/>
    <property type="project" value="TreeGrafter"/>
</dbReference>
<dbReference type="STRING" id="314287.GB2207_10256"/>
<dbReference type="InterPro" id="IPR050924">
    <property type="entry name" value="Peroxiredoxin_BCP/PrxQ"/>
</dbReference>
<dbReference type="EC" id="1.11.1.24" evidence="2"/>
<dbReference type="Proteomes" id="UP000005555">
    <property type="component" value="Unassembled WGS sequence"/>
</dbReference>
<evidence type="ECO:0000256" key="1">
    <source>
        <dbReference type="ARBA" id="ARBA00003330"/>
    </source>
</evidence>
<keyword evidence="6" id="KW-1015">Disulfide bond</keyword>
<sequence>MTKITAKICLSFKEQDSLTNTRIDIVKIKTYLPLLCAVALLAACDNDPVSETAIIAEAGYSDVASATLEVGLPAPDFSLQSLNDDWVKLSQLRGNKVLMIFYRGHWCPFCVGHLQDIQIMLPELEKRGYQVLAISPDDATGMQKMAERMDRPYQFLSDADLAVTDLYGIRKDEELPHPAMILLDDQGIVQWFYIGEDYKTRPSATQLQQVLDRLDSQ</sequence>
<proteinExistence type="inferred from homology"/>
<evidence type="ECO:0000313" key="13">
    <source>
        <dbReference type="EMBL" id="EAS48186.1"/>
    </source>
</evidence>